<feature type="compositionally biased region" description="Polar residues" evidence="1">
    <location>
        <begin position="1"/>
        <end position="13"/>
    </location>
</feature>
<proteinExistence type="predicted"/>
<accession>A0A0A9FIT8</accession>
<evidence type="ECO:0000256" key="1">
    <source>
        <dbReference type="SAM" id="MobiDB-lite"/>
    </source>
</evidence>
<dbReference type="AlphaFoldDB" id="A0A0A9FIT8"/>
<name>A0A0A9FIT8_ARUDO</name>
<sequence>MLQASLYSRSGSNLGVRRKHLQPKGQNGYQMFAGLQTRMLYKML</sequence>
<protein>
    <submittedName>
        <fullName evidence="2">Uncharacterized protein</fullName>
    </submittedName>
</protein>
<reference evidence="2" key="1">
    <citation type="submission" date="2014-09" db="EMBL/GenBank/DDBJ databases">
        <authorList>
            <person name="Magalhaes I.L.F."/>
            <person name="Oliveira U."/>
            <person name="Santos F.R."/>
            <person name="Vidigal T.H.D.A."/>
            <person name="Brescovit A.D."/>
            <person name="Santos A.J."/>
        </authorList>
    </citation>
    <scope>NUCLEOTIDE SEQUENCE</scope>
    <source>
        <tissue evidence="2">Shoot tissue taken approximately 20 cm above the soil surface</tissue>
    </source>
</reference>
<evidence type="ECO:0000313" key="2">
    <source>
        <dbReference type="EMBL" id="JAE11109.1"/>
    </source>
</evidence>
<dbReference type="EMBL" id="GBRH01186787">
    <property type="protein sequence ID" value="JAE11109.1"/>
    <property type="molecule type" value="Transcribed_RNA"/>
</dbReference>
<feature type="region of interest" description="Disordered" evidence="1">
    <location>
        <begin position="1"/>
        <end position="20"/>
    </location>
</feature>
<organism evidence="2">
    <name type="scientific">Arundo donax</name>
    <name type="common">Giant reed</name>
    <name type="synonym">Donax arundinaceus</name>
    <dbReference type="NCBI Taxonomy" id="35708"/>
    <lineage>
        <taxon>Eukaryota</taxon>
        <taxon>Viridiplantae</taxon>
        <taxon>Streptophyta</taxon>
        <taxon>Embryophyta</taxon>
        <taxon>Tracheophyta</taxon>
        <taxon>Spermatophyta</taxon>
        <taxon>Magnoliopsida</taxon>
        <taxon>Liliopsida</taxon>
        <taxon>Poales</taxon>
        <taxon>Poaceae</taxon>
        <taxon>PACMAD clade</taxon>
        <taxon>Arundinoideae</taxon>
        <taxon>Arundineae</taxon>
        <taxon>Arundo</taxon>
    </lineage>
</organism>
<reference evidence="2" key="2">
    <citation type="journal article" date="2015" name="Data Brief">
        <title>Shoot transcriptome of the giant reed, Arundo donax.</title>
        <authorList>
            <person name="Barrero R.A."/>
            <person name="Guerrero F.D."/>
            <person name="Moolhuijzen P."/>
            <person name="Goolsby J.A."/>
            <person name="Tidwell J."/>
            <person name="Bellgard S.E."/>
            <person name="Bellgard M.I."/>
        </authorList>
    </citation>
    <scope>NUCLEOTIDE SEQUENCE</scope>
    <source>
        <tissue evidence="2">Shoot tissue taken approximately 20 cm above the soil surface</tissue>
    </source>
</reference>